<dbReference type="InterPro" id="IPR047872">
    <property type="entry name" value="EFG_IV"/>
</dbReference>
<dbReference type="Gene3D" id="2.40.30.10">
    <property type="entry name" value="Translation factors"/>
    <property type="match status" value="1"/>
</dbReference>
<dbReference type="InterPro" id="IPR035647">
    <property type="entry name" value="EFG_III/V"/>
</dbReference>
<dbReference type="InterPro" id="IPR027417">
    <property type="entry name" value="P-loop_NTPase"/>
</dbReference>
<dbReference type="Gene3D" id="3.40.50.300">
    <property type="entry name" value="P-loop containing nucleotide triphosphate hydrolases"/>
    <property type="match status" value="1"/>
</dbReference>
<evidence type="ECO:0000313" key="8">
    <source>
        <dbReference type="EMBL" id="TBW37672.1"/>
    </source>
</evidence>
<sequence length="690" mass="73562">MTDANGGMSSGRRGGPRCVALVGPFGSGKTTLLEALLERTGAVTRAGSVAGGTSVGDASPQARAHQMGVELNVAEGDYLGDRYTFLDCPGSVEYAFETEAVLAGVDVAVVVAEADEKKIPALQLILRLLEDRRIPHILFLNKLDKTEGGVRDVLELMQPASAVPLVLRQIPMMKDGVTVGAIDLALERAYVWQEHALSEVTEIPDAERAAEVEARYAMLERIADYDDHLMEELLSDVTPPRDEIFDDLAKEMKAGLICPVLIGSAERGAGVDRLLKTLRHESPGLPETLARLGVAPKADAVVQILKTFHTPHGGKLSVSRILAGKVVDGATLYGDDGLSDRVSGIYRMLGKENQKRSEAVAGETVALGKIEPAKTGMTLSGSKAGIKPLVVVTPPQPVMSFSISAQEHKDDAKLSLGLAKIIEEDPSLTVRQDKESGETLFAGQGEMHLRVALERLEHKFAVKVKTGPASVPYKESYSGQAAVRGRHKKQSGGHGQFGDVALEITAGTRGSGFVFADRITGGVVPRQYIPAVEEGVGEFLEKGLHGFPVVDLHVALVDGSYHTVDSSDMAFKMAAQLGMREGLAKMHSILLEPILKVSITTPSDATARINQIVSGRRGQLLGYDGRPGWPGWDIVEALIPQAEMDGLIVEIRSATQGVGGFTQSFDNLAEVVGHVAAKVLERVKAAQNAA</sequence>
<dbReference type="Gene3D" id="3.30.70.240">
    <property type="match status" value="1"/>
</dbReference>
<dbReference type="Pfam" id="PF14492">
    <property type="entry name" value="EFG_III"/>
    <property type="match status" value="1"/>
</dbReference>
<dbReference type="Pfam" id="PF03764">
    <property type="entry name" value="EFG_IV"/>
    <property type="match status" value="1"/>
</dbReference>
<dbReference type="RefSeq" id="WP_131309635.1">
    <property type="nucleotide sequence ID" value="NZ_SJFN01000014.1"/>
</dbReference>
<dbReference type="SMART" id="SM00889">
    <property type="entry name" value="EFG_IV"/>
    <property type="match status" value="1"/>
</dbReference>
<dbReference type="SUPFAM" id="SSF54211">
    <property type="entry name" value="Ribosomal protein S5 domain 2-like"/>
    <property type="match status" value="1"/>
</dbReference>
<evidence type="ECO:0000256" key="6">
    <source>
        <dbReference type="ARBA" id="ARBA00024731"/>
    </source>
</evidence>
<dbReference type="CDD" id="cd03713">
    <property type="entry name" value="EFG_mtEFG_C"/>
    <property type="match status" value="1"/>
</dbReference>
<dbReference type="Pfam" id="PF00009">
    <property type="entry name" value="GTP_EFTU"/>
    <property type="match status" value="1"/>
</dbReference>
<evidence type="ECO:0000256" key="4">
    <source>
        <dbReference type="ARBA" id="ARBA00022917"/>
    </source>
</evidence>
<dbReference type="InterPro" id="IPR020568">
    <property type="entry name" value="Ribosomal_Su5_D2-typ_SF"/>
</dbReference>
<dbReference type="InterPro" id="IPR035649">
    <property type="entry name" value="EFG_V"/>
</dbReference>
<dbReference type="PRINTS" id="PR00315">
    <property type="entry name" value="ELONGATNFCT"/>
</dbReference>
<dbReference type="PROSITE" id="PS51722">
    <property type="entry name" value="G_TR_2"/>
    <property type="match status" value="1"/>
</dbReference>
<proteinExistence type="predicted"/>
<evidence type="ECO:0000256" key="3">
    <source>
        <dbReference type="ARBA" id="ARBA00022768"/>
    </source>
</evidence>
<dbReference type="Proteomes" id="UP000292781">
    <property type="component" value="Unassembled WGS sequence"/>
</dbReference>
<dbReference type="GO" id="GO:0005525">
    <property type="term" value="F:GTP binding"/>
    <property type="evidence" value="ECO:0007669"/>
    <property type="project" value="UniProtKB-KW"/>
</dbReference>
<dbReference type="InterPro" id="IPR014721">
    <property type="entry name" value="Ribsml_uS5_D2-typ_fold_subgr"/>
</dbReference>
<protein>
    <recommendedName>
        <fullName evidence="1">Elongation factor G</fullName>
    </recommendedName>
</protein>
<keyword evidence="2" id="KW-0547">Nucleotide-binding</keyword>
<dbReference type="GO" id="GO:0003746">
    <property type="term" value="F:translation elongation factor activity"/>
    <property type="evidence" value="ECO:0007669"/>
    <property type="project" value="UniProtKB-KW"/>
</dbReference>
<gene>
    <name evidence="8" type="ORF">EYW49_11240</name>
</gene>
<comment type="caution">
    <text evidence="8">The sequence shown here is derived from an EMBL/GenBank/DDBJ whole genome shotgun (WGS) entry which is preliminary data.</text>
</comment>
<keyword evidence="9" id="KW-1185">Reference proteome</keyword>
<dbReference type="GO" id="GO:0097216">
    <property type="term" value="F:guanosine tetraphosphate binding"/>
    <property type="evidence" value="ECO:0007669"/>
    <property type="project" value="UniProtKB-ARBA"/>
</dbReference>
<comment type="function">
    <text evidence="6">Catalyzes the GTP-dependent ribosomal translocation step during translation elongation. During this step, the ribosome changes from the pre-translocational (PRE) to the post-translocational (POST) state as the newly formed A-site-bound peptidyl-tRNA and P-site-bound deacylated tRNA move to the P and E sites, respectively. Catalyzes the coordinated movement of the two tRNA molecules, the mRNA and conformational changes in the ribosome.</text>
</comment>
<dbReference type="AlphaFoldDB" id="A0A4Q9VRY0"/>
<dbReference type="SUPFAM" id="SSF54980">
    <property type="entry name" value="EF-G C-terminal domain-like"/>
    <property type="match status" value="2"/>
</dbReference>
<dbReference type="Pfam" id="PF00679">
    <property type="entry name" value="EFG_C"/>
    <property type="match status" value="1"/>
</dbReference>
<dbReference type="GO" id="GO:0003924">
    <property type="term" value="F:GTPase activity"/>
    <property type="evidence" value="ECO:0007669"/>
    <property type="project" value="InterPro"/>
</dbReference>
<organism evidence="8 9">
    <name type="scientific">Siculibacillus lacustris</name>
    <dbReference type="NCBI Taxonomy" id="1549641"/>
    <lineage>
        <taxon>Bacteria</taxon>
        <taxon>Pseudomonadati</taxon>
        <taxon>Pseudomonadota</taxon>
        <taxon>Alphaproteobacteria</taxon>
        <taxon>Hyphomicrobiales</taxon>
        <taxon>Ancalomicrobiaceae</taxon>
        <taxon>Siculibacillus</taxon>
    </lineage>
</organism>
<dbReference type="SMART" id="SM00838">
    <property type="entry name" value="EFG_C"/>
    <property type="match status" value="1"/>
</dbReference>
<keyword evidence="5" id="KW-0342">GTP-binding</keyword>
<dbReference type="PANTHER" id="PTHR43261:SF7">
    <property type="entry name" value="ELONGATION FACTOR G-LIKE PROTEIN"/>
    <property type="match status" value="1"/>
</dbReference>
<dbReference type="CDD" id="cd16262">
    <property type="entry name" value="EFG_III"/>
    <property type="match status" value="1"/>
</dbReference>
<keyword evidence="3 8" id="KW-0251">Elongation factor</keyword>
<dbReference type="PANTHER" id="PTHR43261">
    <property type="entry name" value="TRANSLATION ELONGATION FACTOR G-RELATED"/>
    <property type="match status" value="1"/>
</dbReference>
<evidence type="ECO:0000313" key="9">
    <source>
        <dbReference type="Proteomes" id="UP000292781"/>
    </source>
</evidence>
<dbReference type="OrthoDB" id="9802948at2"/>
<evidence type="ECO:0000256" key="2">
    <source>
        <dbReference type="ARBA" id="ARBA00022741"/>
    </source>
</evidence>
<dbReference type="SUPFAM" id="SSF52540">
    <property type="entry name" value="P-loop containing nucleoside triphosphate hydrolases"/>
    <property type="match status" value="1"/>
</dbReference>
<name>A0A4Q9VRY0_9HYPH</name>
<dbReference type="InterPro" id="IPR000795">
    <property type="entry name" value="T_Tr_GTP-bd_dom"/>
</dbReference>
<dbReference type="Gene3D" id="3.30.230.10">
    <property type="match status" value="1"/>
</dbReference>
<dbReference type="InterPro" id="IPR041095">
    <property type="entry name" value="EFG_II"/>
</dbReference>
<dbReference type="InterPro" id="IPR009022">
    <property type="entry name" value="EFG_III"/>
</dbReference>
<dbReference type="Gene3D" id="3.30.70.870">
    <property type="entry name" value="Elongation Factor G (Translational Gtpase), domain 3"/>
    <property type="match status" value="1"/>
</dbReference>
<accession>A0A4Q9VRY0</accession>
<dbReference type="InterPro" id="IPR005517">
    <property type="entry name" value="Transl_elong_EFG/EF2_IV"/>
</dbReference>
<dbReference type="NCBIfam" id="TIGR00231">
    <property type="entry name" value="small_GTP"/>
    <property type="match status" value="1"/>
</dbReference>
<dbReference type="InterPro" id="IPR009000">
    <property type="entry name" value="Transl_B-barrel_sf"/>
</dbReference>
<dbReference type="EMBL" id="SJFN01000014">
    <property type="protein sequence ID" value="TBW37672.1"/>
    <property type="molecule type" value="Genomic_DNA"/>
</dbReference>
<reference evidence="8 9" key="1">
    <citation type="submission" date="2019-02" db="EMBL/GenBank/DDBJ databases">
        <title>Siculibacillus lacustris gen. nov., sp. nov., a new rosette-forming bacterium isolated from a freshwater crater lake (Lake St. Ana, Romania).</title>
        <authorList>
            <person name="Felfoldi T."/>
            <person name="Marton Z."/>
            <person name="Szabo A."/>
            <person name="Mentes A."/>
            <person name="Boka K."/>
            <person name="Marialigeti K."/>
            <person name="Mathe I."/>
            <person name="Koncz M."/>
            <person name="Schumann P."/>
            <person name="Toth E."/>
        </authorList>
    </citation>
    <scope>NUCLEOTIDE SEQUENCE [LARGE SCALE GENOMIC DNA]</scope>
    <source>
        <strain evidence="8 9">SA-279</strain>
    </source>
</reference>
<dbReference type="CDD" id="cd01434">
    <property type="entry name" value="EFG_mtEFG1_IV"/>
    <property type="match status" value="1"/>
</dbReference>
<evidence type="ECO:0000256" key="1">
    <source>
        <dbReference type="ARBA" id="ARBA00017872"/>
    </source>
</evidence>
<evidence type="ECO:0000256" key="5">
    <source>
        <dbReference type="ARBA" id="ARBA00023134"/>
    </source>
</evidence>
<dbReference type="InterPro" id="IPR005225">
    <property type="entry name" value="Small_GTP-bd"/>
</dbReference>
<dbReference type="InterPro" id="IPR000640">
    <property type="entry name" value="EFG_V-like"/>
</dbReference>
<dbReference type="NCBIfam" id="NF009379">
    <property type="entry name" value="PRK12740.1-3"/>
    <property type="match status" value="1"/>
</dbReference>
<feature type="domain" description="Tr-type G" evidence="7">
    <location>
        <begin position="14"/>
        <end position="287"/>
    </location>
</feature>
<dbReference type="GO" id="GO:0032790">
    <property type="term" value="P:ribosome disassembly"/>
    <property type="evidence" value="ECO:0007669"/>
    <property type="project" value="TreeGrafter"/>
</dbReference>
<keyword evidence="4" id="KW-0648">Protein biosynthesis</keyword>
<evidence type="ECO:0000259" key="7">
    <source>
        <dbReference type="PROSITE" id="PS51722"/>
    </source>
</evidence>
<dbReference type="SUPFAM" id="SSF50447">
    <property type="entry name" value="Translation proteins"/>
    <property type="match status" value="1"/>
</dbReference>
<dbReference type="FunFam" id="3.30.70.870:FF:000002">
    <property type="entry name" value="Translation elongation factor 2"/>
    <property type="match status" value="1"/>
</dbReference>